<dbReference type="OrthoDB" id="4764016at2"/>
<organism evidence="1 2">
    <name type="scientific">Mycolicibacterium sphagni</name>
    <dbReference type="NCBI Taxonomy" id="1786"/>
    <lineage>
        <taxon>Bacteria</taxon>
        <taxon>Bacillati</taxon>
        <taxon>Actinomycetota</taxon>
        <taxon>Actinomycetes</taxon>
        <taxon>Mycobacteriales</taxon>
        <taxon>Mycobacteriaceae</taxon>
        <taxon>Mycolicibacterium</taxon>
    </lineage>
</organism>
<evidence type="ECO:0000313" key="2">
    <source>
        <dbReference type="Proteomes" id="UP000216063"/>
    </source>
</evidence>
<name>A0A255DWY8_9MYCO</name>
<comment type="caution">
    <text evidence="1">The sequence shown here is derived from an EMBL/GenBank/DDBJ whole genome shotgun (WGS) entry which is preliminary data.</text>
</comment>
<dbReference type="AlphaFoldDB" id="A0A255DWY8"/>
<evidence type="ECO:0008006" key="3">
    <source>
        <dbReference type="Google" id="ProtNLM"/>
    </source>
</evidence>
<accession>A0A255DWY8</accession>
<gene>
    <name evidence="1" type="ORF">CG716_05490</name>
</gene>
<keyword evidence="2" id="KW-1185">Reference proteome</keyword>
<dbReference type="EMBL" id="NOZR01000003">
    <property type="protein sequence ID" value="OYN81795.1"/>
    <property type="molecule type" value="Genomic_DNA"/>
</dbReference>
<proteinExistence type="predicted"/>
<protein>
    <recommendedName>
        <fullName evidence="3">NrdH-redoxin</fullName>
    </recommendedName>
</protein>
<dbReference type="Gene3D" id="3.40.30.10">
    <property type="entry name" value="Glutaredoxin"/>
    <property type="match status" value="1"/>
</dbReference>
<dbReference type="SUPFAM" id="SSF52833">
    <property type="entry name" value="Thioredoxin-like"/>
    <property type="match status" value="1"/>
</dbReference>
<dbReference type="InterPro" id="IPR036249">
    <property type="entry name" value="Thioredoxin-like_sf"/>
</dbReference>
<sequence>MDVTLYSPAAPCSSCLVTKLALKKAGIPFVAVVADDEQIQRFKDDGHMQFPVVVVDCGDGATWTWSGYRHEDILRLRDLMQETPRLAA</sequence>
<evidence type="ECO:0000313" key="1">
    <source>
        <dbReference type="EMBL" id="OYN81795.1"/>
    </source>
</evidence>
<reference evidence="1 2" key="1">
    <citation type="submission" date="2017-07" db="EMBL/GenBank/DDBJ databases">
        <title>The new phylogeny of genus Mycobacterium.</title>
        <authorList>
            <person name="Tortoli E."/>
            <person name="Trovato A."/>
            <person name="Cirillo D.M."/>
        </authorList>
    </citation>
    <scope>NUCLEOTIDE SEQUENCE [LARGE SCALE GENOMIC DNA]</scope>
    <source>
        <strain evidence="1 2">ATCC 33027</strain>
    </source>
</reference>
<dbReference type="Proteomes" id="UP000216063">
    <property type="component" value="Unassembled WGS sequence"/>
</dbReference>